<dbReference type="GeneTree" id="ENSGT00940000162858"/>
<dbReference type="InterPro" id="IPR001611">
    <property type="entry name" value="Leu-rich_rpt"/>
</dbReference>
<evidence type="ECO:0000256" key="2">
    <source>
        <dbReference type="ARBA" id="ARBA00022737"/>
    </source>
</evidence>
<feature type="compositionally biased region" description="Low complexity" evidence="4">
    <location>
        <begin position="1207"/>
        <end position="1218"/>
    </location>
</feature>
<dbReference type="SUPFAM" id="SSF52058">
    <property type="entry name" value="L domain-like"/>
    <property type="match status" value="1"/>
</dbReference>
<keyword evidence="1" id="KW-0433">Leucine-rich repeat</keyword>
<feature type="compositionally biased region" description="Basic and acidic residues" evidence="4">
    <location>
        <begin position="1455"/>
        <end position="1474"/>
    </location>
</feature>
<keyword evidence="2" id="KW-0677">Repeat</keyword>
<feature type="coiled-coil region" evidence="3">
    <location>
        <begin position="318"/>
        <end position="366"/>
    </location>
</feature>
<feature type="region of interest" description="Disordered" evidence="4">
    <location>
        <begin position="31"/>
        <end position="52"/>
    </location>
</feature>
<dbReference type="Proteomes" id="UP000429181">
    <property type="component" value="Chromosome 5"/>
</dbReference>
<dbReference type="PROSITE" id="PS51450">
    <property type="entry name" value="LRR"/>
    <property type="match status" value="3"/>
</dbReference>
<feature type="coiled-coil region" evidence="3">
    <location>
        <begin position="183"/>
        <end position="278"/>
    </location>
</feature>
<feature type="compositionally biased region" description="Basic and acidic residues" evidence="4">
    <location>
        <begin position="31"/>
        <end position="41"/>
    </location>
</feature>
<feature type="compositionally biased region" description="Basic and acidic residues" evidence="4">
    <location>
        <begin position="1221"/>
        <end position="1240"/>
    </location>
</feature>
<feature type="region of interest" description="Disordered" evidence="4">
    <location>
        <begin position="1448"/>
        <end position="1474"/>
    </location>
</feature>
<dbReference type="InterPro" id="IPR000048">
    <property type="entry name" value="IQ_motif_EF-hand-BS"/>
</dbReference>
<dbReference type="Pfam" id="PF00612">
    <property type="entry name" value="IQ"/>
    <property type="match status" value="2"/>
</dbReference>
<evidence type="ECO:0000256" key="3">
    <source>
        <dbReference type="SAM" id="Coils"/>
    </source>
</evidence>
<dbReference type="Pfam" id="PF13855">
    <property type="entry name" value="LRR_8"/>
    <property type="match status" value="1"/>
</dbReference>
<gene>
    <name evidence="5" type="primary">LRRIQ1</name>
</gene>
<evidence type="ECO:0000256" key="4">
    <source>
        <dbReference type="SAM" id="MobiDB-lite"/>
    </source>
</evidence>
<dbReference type="FunFam" id="3.80.10.10:FF:001142">
    <property type="entry name" value="Leucine-rich repeats and IQ motif containing 1"/>
    <property type="match status" value="1"/>
</dbReference>
<dbReference type="PROSITE" id="PS50096">
    <property type="entry name" value="IQ"/>
    <property type="match status" value="3"/>
</dbReference>
<proteinExistence type="predicted"/>
<evidence type="ECO:0000313" key="5">
    <source>
        <dbReference type="Ensembl" id="ENSBIXP00005029856.1"/>
    </source>
</evidence>
<feature type="region of interest" description="Disordered" evidence="4">
    <location>
        <begin position="1161"/>
        <end position="1183"/>
    </location>
</feature>
<reference evidence="5" key="2">
    <citation type="submission" date="2025-08" db="UniProtKB">
        <authorList>
            <consortium name="Ensembl"/>
        </authorList>
    </citation>
    <scope>IDENTIFICATION</scope>
</reference>
<dbReference type="CDD" id="cd23767">
    <property type="entry name" value="IQCD"/>
    <property type="match status" value="1"/>
</dbReference>
<evidence type="ECO:0000256" key="1">
    <source>
        <dbReference type="ARBA" id="ARBA00022614"/>
    </source>
</evidence>
<dbReference type="PANTHER" id="PTHR46652">
    <property type="entry name" value="LEUCINE-RICH REPEAT AND IQ DOMAIN-CONTAINING PROTEIN 1-RELATED"/>
    <property type="match status" value="1"/>
</dbReference>
<feature type="region of interest" description="Disordered" evidence="4">
    <location>
        <begin position="1636"/>
        <end position="1665"/>
    </location>
</feature>
<sequence>MMEGNDDDDIKLSEEIEAELDRISISSLEKYGFDSDSKSETQSDNSDTDSDELPESVLHCINIIKNKSKTAEELILQDLEDTDVLSCGYGGVSNNHMHLRIELPTECKENPEQLIKMLSEIEKEEFLRSRTHCGSPDLVLESDLCDLPVDEHVLPDDADINFGYREVEERCRQSFEAWQDKQKELEDQEKETLKVERDKEEKQFQEEEEKRHCWMKQFEVEKKKLENIQKQEQDKMNDELHKEEKIWKERFKQHAEFIRNLHLQMEEERTKFKDLQEKEKMRLSKLQHNAAVKIQAKYKAFVAYQKYGPIIKEQIESKKKKAQEWKEKEAKIRQIEEEKRKRLEEKQRIEEEIEKQMQEGRKRREKEYMGKKNILRQEREQLLKMEKLILREATRKQLIISRALKKGEYNAKHLPIEDTSKNKDVGAKRLGDGKLKMWEDASPWLAEESDKRKNVDRELVLKESVQVQLKESMSSQAILAVFKVEEKKKNLAVQCSEEFVKQKRNYENRDQKNQLENLHLKEDVREQFQSQELQSQVQKEEVLKPSINETMRQETQIILGNNQEIDEVKDNESQKIVDDNQQNKMQKVEKEISGQLGTLYEENNIKEISVISMKQKQVPLKLEKSEHIGENTLLQEEEIDLKSKEAEENPNGSALNSDLVFNTNDAVINVEGKINKQNYIVDAPCEDLGGYNAKNCLVFKEVNSLKSQIQEIPEECHENTAECENIVACSIEPTLLSSIEEKRLAWITSFKPWFEIFKQNQQKKIVKRRRIIKCPVNTMPPLNPLEILRCGPWDTLQQVATITFQDLPGCSLSTLAECPNLQFLSLRRCGLTSLHSLSNCKRLKYIDAQENHIETINCENLENLCIVLLNKNQLTSLHGLDGCTNIQSLELSHNKITRIGGLESLKNLQQLIVDHNQLISTTGLCDTPTLMYLDCSHNHLTEVEGIEQCGLLQILKLQGNYLSELPFLGNHVLLRELHLDDNSISTVETFSSYWLPLLQILTISQNSLTKIAPLFHFVSLEKLDVSNNCLSDLTSAIKWFDACFSLHELSLTGNPLLQEINWRHSLLKILPALRILNGEMLTSRTERHTEGHHQLELEHFLEHCQSQIREFNLLSEKYITGDRNIFTLDVAQNLCYYFKKLMTLSNECRCVHEHGDVSMTRRGESEAQQNHLPPTHSDSKQQNRVLYSSANEYKLNSPDISEKWMDSGSSHSSSTNPSLCEDTKERNQEEIVDQKREDSKTSSFPSKRIPFIETVRTRFLLENCQNTEHHEKIMAAMVIQAYWHGYIVRRQIHFSAKLHPATIGPLTSKPNSCIENQTILKKEKVKNTVNIQEQKEKAAILIQAVWKGFLLRKKLTTALEAIKNEESEEEYEEIDLEDFTFDEAALEKEWLALDSARFPSQTLLLPNQLHWPKFSGILKYDDTSLNLPSHPAQAWLCNEKENVLSSEHTQFNSRSENRTLSRLPEAKTSRKSLLKSEKEEKISEEWGFKDISTAQQMLKRAQKMKSKKLRKKLDKEEEFMYKDTTANEKLERSKEYTYQWLHTQVGVLETTGSRNMKCKHFLPELDPDVRNGGRVQLVARLVSREDTDLDLFSMTSGSALSVKTEKKTLAHRHSAGSSSCSIKGILAPMITNTRSSKKERISFRDNPVQLSGGWGSGKKKMKTSN</sequence>
<accession>A0A4W2HFV0</accession>
<dbReference type="InterPro" id="IPR032675">
    <property type="entry name" value="LRR_dom_sf"/>
</dbReference>
<dbReference type="SMART" id="SM00365">
    <property type="entry name" value="LRR_SD22"/>
    <property type="match status" value="4"/>
</dbReference>
<keyword evidence="3" id="KW-0175">Coiled coil</keyword>
<protein>
    <submittedName>
        <fullName evidence="5">Leucine rich repeats and IQ motif containing 1</fullName>
    </submittedName>
</protein>
<dbReference type="Gene3D" id="3.80.10.10">
    <property type="entry name" value="Ribonuclease Inhibitor"/>
    <property type="match status" value="2"/>
</dbReference>
<feature type="region of interest" description="Disordered" evidence="4">
    <location>
        <begin position="1201"/>
        <end position="1245"/>
    </location>
</feature>
<dbReference type="Ensembl" id="ENSBIXT00005009643.1">
    <property type="protein sequence ID" value="ENSBIXP00005029856.1"/>
    <property type="gene ID" value="ENSBIXG00005009865.1"/>
</dbReference>
<dbReference type="Gene3D" id="1.20.5.190">
    <property type="match status" value="1"/>
</dbReference>
<dbReference type="Pfam" id="PF12799">
    <property type="entry name" value="LRR_4"/>
    <property type="match status" value="1"/>
</dbReference>
<name>A0A4W2HFV0_BOBOX</name>
<reference evidence="5 6" key="1">
    <citation type="submission" date="2018-11" db="EMBL/GenBank/DDBJ databases">
        <title>Haplotype-resolved cattle genomes.</title>
        <authorList>
            <person name="Low W.Y."/>
            <person name="Tearle R."/>
            <person name="Bickhart D.M."/>
            <person name="Rosen B.D."/>
            <person name="Koren S."/>
            <person name="Rhie A."/>
            <person name="Hiendleder S."/>
            <person name="Phillippy A.M."/>
            <person name="Smith T.P.L."/>
            <person name="Williams J.L."/>
        </authorList>
    </citation>
    <scope>NUCLEOTIDE SEQUENCE [LARGE SCALE GENOMIC DNA]</scope>
</reference>
<dbReference type="SMART" id="SM00015">
    <property type="entry name" value="IQ"/>
    <property type="match status" value="3"/>
</dbReference>
<dbReference type="PANTHER" id="PTHR46652:SF7">
    <property type="entry name" value="LEUCINE-RICH REPEAT AND IQ DOMAIN-CONTAINING PROTEIN 1"/>
    <property type="match status" value="1"/>
</dbReference>
<organism evidence="5 6">
    <name type="scientific">Bos indicus x Bos taurus</name>
    <name type="common">Hybrid cattle</name>
    <dbReference type="NCBI Taxonomy" id="30522"/>
    <lineage>
        <taxon>Eukaryota</taxon>
        <taxon>Metazoa</taxon>
        <taxon>Chordata</taxon>
        <taxon>Craniata</taxon>
        <taxon>Vertebrata</taxon>
        <taxon>Euteleostomi</taxon>
        <taxon>Mammalia</taxon>
        <taxon>Eutheria</taxon>
        <taxon>Laurasiatheria</taxon>
        <taxon>Artiodactyla</taxon>
        <taxon>Ruminantia</taxon>
        <taxon>Pecora</taxon>
        <taxon>Bovidae</taxon>
        <taxon>Bovinae</taxon>
        <taxon>Bos</taxon>
    </lineage>
</organism>
<dbReference type="InterPro" id="IPR050836">
    <property type="entry name" value="SDS22/Internalin_LRR"/>
</dbReference>
<dbReference type="FunFam" id="3.80.10.10:FF:001376">
    <property type="entry name" value="Leucine-rich repeats and IQ motif-containing 1"/>
    <property type="match status" value="1"/>
</dbReference>
<evidence type="ECO:0000313" key="6">
    <source>
        <dbReference type="Proteomes" id="UP000429181"/>
    </source>
</evidence>
<dbReference type="InterPro" id="IPR025875">
    <property type="entry name" value="Leu-rich_rpt_4"/>
</dbReference>